<keyword evidence="2" id="KW-0472">Membrane</keyword>
<feature type="transmembrane region" description="Helical" evidence="2">
    <location>
        <begin position="737"/>
        <end position="756"/>
    </location>
</feature>
<sequence>MDEPWTEQLNKALQAISVNMESQNHLIKSQIEQLHAVQSLLERRGAFSTAAPPMRSIDNSGDTDGREAPGQDADVACVDCNENVAERSQRQGRRVFYKDHISNPQGLIPTQGFGPNKIFFAPLDEPQDLSLLQEPPLAGDCNASWRYWRPIRGEDFYKGRGRPDYIPEWELAPKTESGTEWYHVDDPDQKTLSPGPCLDRSEYRVISVPYALAPPQSGERISKASLHALRCEFIESLGQLYAVPPDARVPLRFEKNQLRLAKENDTLEKYLHAVKAFFEALDEAGGFFRITDFDDFMNYDTYEPGTERQYSADSHGFPAGPALKAEQFYLNIPDGRYRLYLEHGFYRDQGSRRWHRVIHLEGLAHLAQAPCVCQEEGEAQMDPSKIWQLLICNKQNGRWENARLREVLDEAFHLHISCSYRQGFHNPYNQHWKPFHVTWYRTFKSIEDRRRTPTLSNIDVEVEQSSWKSGAFFHTGTKFQQSAFTFGLFPTKLFGIFRRVGNLDPVEDEDYWTFLVLTPLHMKPCSADFSSPHTIALHLIQVAFEDAADSWEEIAHHLKEMLADDDDAALDPHKHDRLLFDDSTFSRSRRYFWAADILETFQDSIGNLLKQWEYWWTVWEPRLREFEGSQSNRLRKRETDEDGKPFFHIHRRQESLEEVVPRITSQVHRMEQIKSDLDRLATRTKTLRDGLFNASSVIESRAATDLGQNVKLLTYVSIFYMPVGICAAIWSINADYGLTAFGIVTAAVAIVTYVVVGNLNNTVDGIHALYRAVETWLVNDMIQRSRNAYWESKGKEFSQFRPKRDNVMPSKWYVLWYVIRRNVRLFLKEAAPEYPVPGESSNPVGAEDPAPVARADPGTHSGPNQLSEVRKGLFSRKWKGQRHQEKGKDVESQPVDPPRVAGISAGI</sequence>
<dbReference type="GO" id="GO:0046873">
    <property type="term" value="F:metal ion transmembrane transporter activity"/>
    <property type="evidence" value="ECO:0007669"/>
    <property type="project" value="InterPro"/>
</dbReference>
<reference evidence="3" key="1">
    <citation type="journal article" date="2021" name="Nat. Commun.">
        <title>Genetic determinants of endophytism in the Arabidopsis root mycobiome.</title>
        <authorList>
            <person name="Mesny F."/>
            <person name="Miyauchi S."/>
            <person name="Thiergart T."/>
            <person name="Pickel B."/>
            <person name="Atanasova L."/>
            <person name="Karlsson M."/>
            <person name="Huettel B."/>
            <person name="Barry K.W."/>
            <person name="Haridas S."/>
            <person name="Chen C."/>
            <person name="Bauer D."/>
            <person name="Andreopoulos W."/>
            <person name="Pangilinan J."/>
            <person name="LaButti K."/>
            <person name="Riley R."/>
            <person name="Lipzen A."/>
            <person name="Clum A."/>
            <person name="Drula E."/>
            <person name="Henrissat B."/>
            <person name="Kohler A."/>
            <person name="Grigoriev I.V."/>
            <person name="Martin F.M."/>
            <person name="Hacquard S."/>
        </authorList>
    </citation>
    <scope>NUCLEOTIDE SEQUENCE</scope>
    <source>
        <strain evidence="3">MPI-CAGE-CH-0235</strain>
    </source>
</reference>
<dbReference type="InterPro" id="IPR002523">
    <property type="entry name" value="MgTranspt_CorA/ZnTranspt_ZntB"/>
</dbReference>
<protein>
    <submittedName>
        <fullName evidence="3">Uncharacterized protein</fullName>
    </submittedName>
</protein>
<feature type="region of interest" description="Disordered" evidence="1">
    <location>
        <begin position="48"/>
        <end position="70"/>
    </location>
</feature>
<dbReference type="AlphaFoldDB" id="A0A8K0WML9"/>
<organism evidence="3 4">
    <name type="scientific">Stachybotrys elegans</name>
    <dbReference type="NCBI Taxonomy" id="80388"/>
    <lineage>
        <taxon>Eukaryota</taxon>
        <taxon>Fungi</taxon>
        <taxon>Dikarya</taxon>
        <taxon>Ascomycota</taxon>
        <taxon>Pezizomycotina</taxon>
        <taxon>Sordariomycetes</taxon>
        <taxon>Hypocreomycetidae</taxon>
        <taxon>Hypocreales</taxon>
        <taxon>Stachybotryaceae</taxon>
        <taxon>Stachybotrys</taxon>
    </lineage>
</organism>
<dbReference type="Pfam" id="PF01544">
    <property type="entry name" value="CorA"/>
    <property type="match status" value="1"/>
</dbReference>
<feature type="compositionally biased region" description="Basic and acidic residues" evidence="1">
    <location>
        <begin position="882"/>
        <end position="891"/>
    </location>
</feature>
<feature type="transmembrane region" description="Helical" evidence="2">
    <location>
        <begin position="712"/>
        <end position="730"/>
    </location>
</feature>
<evidence type="ECO:0000256" key="1">
    <source>
        <dbReference type="SAM" id="MobiDB-lite"/>
    </source>
</evidence>
<accession>A0A8K0WML9</accession>
<feature type="region of interest" description="Disordered" evidence="1">
    <location>
        <begin position="834"/>
        <end position="907"/>
    </location>
</feature>
<dbReference type="EMBL" id="JAGPNK010000011">
    <property type="protein sequence ID" value="KAH7311228.1"/>
    <property type="molecule type" value="Genomic_DNA"/>
</dbReference>
<gene>
    <name evidence="3" type="ORF">B0I35DRAFT_61880</name>
</gene>
<keyword evidence="2" id="KW-1133">Transmembrane helix</keyword>
<dbReference type="OrthoDB" id="426293at2759"/>
<name>A0A8K0WML9_9HYPO</name>
<proteinExistence type="predicted"/>
<evidence type="ECO:0000313" key="4">
    <source>
        <dbReference type="Proteomes" id="UP000813444"/>
    </source>
</evidence>
<evidence type="ECO:0000256" key="2">
    <source>
        <dbReference type="SAM" id="Phobius"/>
    </source>
</evidence>
<keyword evidence="4" id="KW-1185">Reference proteome</keyword>
<dbReference type="GO" id="GO:0016020">
    <property type="term" value="C:membrane"/>
    <property type="evidence" value="ECO:0007669"/>
    <property type="project" value="InterPro"/>
</dbReference>
<comment type="caution">
    <text evidence="3">The sequence shown here is derived from an EMBL/GenBank/DDBJ whole genome shotgun (WGS) entry which is preliminary data.</text>
</comment>
<evidence type="ECO:0000313" key="3">
    <source>
        <dbReference type="EMBL" id="KAH7311228.1"/>
    </source>
</evidence>
<keyword evidence="2" id="KW-0812">Transmembrane</keyword>
<dbReference type="Proteomes" id="UP000813444">
    <property type="component" value="Unassembled WGS sequence"/>
</dbReference>